<keyword evidence="7" id="KW-0444">Lipid biosynthesis</keyword>
<reference evidence="10 11" key="1">
    <citation type="journal article" date="2024" name="Front. Microbiol.">
        <title>Pangenomic and biochemical analyses of Helcococcus ovis reveal widespread tetracycline resistance and a novel bacterial species, Helcococcus bovis.</title>
        <authorList>
            <person name="Cunha F."/>
            <person name="Zhai Y."/>
            <person name="Casaro S."/>
            <person name="Jones K.L."/>
            <person name="Hernandez M."/>
            <person name="Bisinotto R.S."/>
            <person name="Kariyawasam S."/>
            <person name="Brown M.B."/>
            <person name="Phillips A."/>
            <person name="Jeong K.C."/>
            <person name="Galvao K.N."/>
        </authorList>
    </citation>
    <scope>NUCLEOTIDE SEQUENCE [LARGE SCALE GENOMIC DNA]</scope>
    <source>
        <strain evidence="10 11">KG197</strain>
    </source>
</reference>
<dbReference type="InterPro" id="IPR045540">
    <property type="entry name" value="YegS/DAGK_C"/>
</dbReference>
<dbReference type="InterPro" id="IPR050187">
    <property type="entry name" value="Lipid_Phosphate_FormReg"/>
</dbReference>
<evidence type="ECO:0000256" key="5">
    <source>
        <dbReference type="ARBA" id="ARBA00022777"/>
    </source>
</evidence>
<name>A0ABW9F504_9FIRM</name>
<evidence type="ECO:0000256" key="8">
    <source>
        <dbReference type="ARBA" id="ARBA00023264"/>
    </source>
</evidence>
<dbReference type="PROSITE" id="PS50146">
    <property type="entry name" value="DAGK"/>
    <property type="match status" value="1"/>
</dbReference>
<evidence type="ECO:0000256" key="2">
    <source>
        <dbReference type="ARBA" id="ARBA00005983"/>
    </source>
</evidence>
<proteinExistence type="inferred from homology"/>
<evidence type="ECO:0000256" key="4">
    <source>
        <dbReference type="ARBA" id="ARBA00022741"/>
    </source>
</evidence>
<comment type="caution">
    <text evidence="10">The sequence shown here is derived from an EMBL/GenBank/DDBJ whole genome shotgun (WGS) entry which is preliminary data.</text>
</comment>
<dbReference type="InterPro" id="IPR001206">
    <property type="entry name" value="Diacylglycerol_kinase_cat_dom"/>
</dbReference>
<dbReference type="EMBL" id="JBFNFH010000003">
    <property type="protein sequence ID" value="MFM1524526.1"/>
    <property type="molecule type" value="Genomic_DNA"/>
</dbReference>
<evidence type="ECO:0000256" key="6">
    <source>
        <dbReference type="ARBA" id="ARBA00022840"/>
    </source>
</evidence>
<evidence type="ECO:0000256" key="3">
    <source>
        <dbReference type="ARBA" id="ARBA00022679"/>
    </source>
</evidence>
<dbReference type="PANTHER" id="PTHR12358:SF54">
    <property type="entry name" value="SPHINGOSINE KINASE RELATED PROTEIN"/>
    <property type="match status" value="1"/>
</dbReference>
<dbReference type="GO" id="GO:0016301">
    <property type="term" value="F:kinase activity"/>
    <property type="evidence" value="ECO:0007669"/>
    <property type="project" value="UniProtKB-KW"/>
</dbReference>
<keyword evidence="3" id="KW-0808">Transferase</keyword>
<dbReference type="Gene3D" id="3.40.50.10330">
    <property type="entry name" value="Probable inorganic polyphosphate/atp-NAD kinase, domain 1"/>
    <property type="match status" value="1"/>
</dbReference>
<dbReference type="SUPFAM" id="SSF111331">
    <property type="entry name" value="NAD kinase/diacylglycerol kinase-like"/>
    <property type="match status" value="1"/>
</dbReference>
<comment type="similarity">
    <text evidence="2">Belongs to the diacylglycerol/lipid kinase family.</text>
</comment>
<gene>
    <name evidence="10" type="ORF">ABGF40_02455</name>
</gene>
<comment type="cofactor">
    <cofactor evidence="1">
        <name>Mg(2+)</name>
        <dbReference type="ChEBI" id="CHEBI:18420"/>
    </cofactor>
</comment>
<accession>A0ABW9F504</accession>
<evidence type="ECO:0000256" key="7">
    <source>
        <dbReference type="ARBA" id="ARBA00023209"/>
    </source>
</evidence>
<keyword evidence="4" id="KW-0547">Nucleotide-binding</keyword>
<keyword evidence="7" id="KW-0594">Phospholipid biosynthesis</keyword>
<protein>
    <submittedName>
        <fullName evidence="10">Diacylglycerol kinase family protein</fullName>
    </submittedName>
</protein>
<dbReference type="Gene3D" id="2.60.200.40">
    <property type="match status" value="1"/>
</dbReference>
<dbReference type="PANTHER" id="PTHR12358">
    <property type="entry name" value="SPHINGOSINE KINASE"/>
    <property type="match status" value="1"/>
</dbReference>
<keyword evidence="5 10" id="KW-0418">Kinase</keyword>
<evidence type="ECO:0000256" key="1">
    <source>
        <dbReference type="ARBA" id="ARBA00001946"/>
    </source>
</evidence>
<dbReference type="Pfam" id="PF19279">
    <property type="entry name" value="YegS_C"/>
    <property type="match status" value="1"/>
</dbReference>
<dbReference type="InterPro" id="IPR017438">
    <property type="entry name" value="ATP-NAD_kinase_N"/>
</dbReference>
<keyword evidence="11" id="KW-1185">Reference proteome</keyword>
<dbReference type="Proteomes" id="UP001629536">
    <property type="component" value="Unassembled WGS sequence"/>
</dbReference>
<keyword evidence="7" id="KW-0443">Lipid metabolism</keyword>
<dbReference type="InterPro" id="IPR016064">
    <property type="entry name" value="NAD/diacylglycerol_kinase_sf"/>
</dbReference>
<keyword evidence="6" id="KW-0067">ATP-binding</keyword>
<evidence type="ECO:0000259" key="9">
    <source>
        <dbReference type="PROSITE" id="PS50146"/>
    </source>
</evidence>
<keyword evidence="8" id="KW-1208">Phospholipid metabolism</keyword>
<feature type="domain" description="DAGKc" evidence="9">
    <location>
        <begin position="4"/>
        <end position="136"/>
    </location>
</feature>
<evidence type="ECO:0000313" key="10">
    <source>
        <dbReference type="EMBL" id="MFM1524526.1"/>
    </source>
</evidence>
<dbReference type="Pfam" id="PF00781">
    <property type="entry name" value="DAGK_cat"/>
    <property type="match status" value="1"/>
</dbReference>
<evidence type="ECO:0000313" key="11">
    <source>
        <dbReference type="Proteomes" id="UP001629536"/>
    </source>
</evidence>
<organism evidence="10 11">
    <name type="scientific">Helcococcus bovis</name>
    <dbReference type="NCBI Taxonomy" id="3153252"/>
    <lineage>
        <taxon>Bacteria</taxon>
        <taxon>Bacillati</taxon>
        <taxon>Bacillota</taxon>
        <taxon>Tissierellia</taxon>
        <taxon>Tissierellales</taxon>
        <taxon>Peptoniphilaceae</taxon>
        <taxon>Helcococcus</taxon>
    </lineage>
</organism>
<dbReference type="RefSeq" id="WP_408126314.1">
    <property type="nucleotide sequence ID" value="NZ_JBFNFH010000003.1"/>
</dbReference>
<sequence>MNLNEFNKVLVIVSTKGRNYKTIYNLLSDKLNNILDRNKYEIKLTQDKDSVTKFSTDFSNKYNNSLIIIAGGDGSLNETVNAIGCNSSISILLIPNGTGNDFARYIYNNNSYAYIINKLDNVDIDKVDLLKINDKLCVNIFSFGYDSIVLAKSLEIKEKFPILSKFSFMLGIIFTFNKIKSYKYELNLNLDTKENIVLSKNLILTAICNGRFYGGGFNPAPFALLNDGVIDVNTIDYLNAFKLIKLLRLYKNENHVNNPVSNSYKVISGKITSKDNSIIIGEIDGNLYNCNEVEFNIIPNSLNLCTIK</sequence>